<sequence length="622" mass="67807">MNRIGRKEQFIMAYGGLRGAVGFSLVVMLGDVIDKETAQVFVTCTLFIVLFTVFVQGSTVKVLVNFFRIKLDDDEEKTLVEEIVTSSLDHISEGVEEIVGYGGLNRLKERLETLDEKYLTPWLVHTPPMSNLARLYDKLVLDEHYANLYGPAAVLETQKDFDTGSITSSLPSYPAYKDKDRKSSLAADDGHLDLEPGWMRRKSILNSPNGDIKRRLSSAVNLPLPEDELAWLRRISATTPELPMTRPSLSDARRPSIMGDGRRPSLIPPDGLGLSMGRRSSTLPADGRTGSLQPPLPGTGGRRTSIVNDLKQGFARRLSVFGATVHDQKDPQDEESGGRRDSVFLRSPSPQTDTQLLRHAIRENPFNKLHFRYNPNLVDEEDQEVETHLRRRRLNARRMSQMVFLPPTAQTMLAGLAEQGESSVPGSESLSRASNHRQSLRIRRSLRETPPLRSRSNSLQPTSLQHGNIPFVFGPKITKARGTATPESGSTASPEPTRAGAGAGGGHVNPTFVITEESDFESEPAGRQSGTATPPSPSPPESEGSTARRSSQESCSSQATLPAATAEDETPSRGGRTGAGQRGPPPEPALPLVTLPTIAVTDDNDDTPTTPTDDSGVTISRL</sequence>
<evidence type="ECO:0000256" key="3">
    <source>
        <dbReference type="ARBA" id="ARBA00022692"/>
    </source>
</evidence>
<dbReference type="Proteomes" id="UP000440578">
    <property type="component" value="Unassembled WGS sequence"/>
</dbReference>
<keyword evidence="3 10" id="KW-0812">Transmembrane</keyword>
<dbReference type="GO" id="GO:0051453">
    <property type="term" value="P:regulation of intracellular pH"/>
    <property type="evidence" value="ECO:0007669"/>
    <property type="project" value="TreeGrafter"/>
</dbReference>
<keyword evidence="7 10" id="KW-0472">Membrane</keyword>
<comment type="subcellular location">
    <subcellularLocation>
        <location evidence="1">Membrane</location>
        <topology evidence="1">Multi-pass membrane protein</topology>
    </subcellularLocation>
</comment>
<dbReference type="InterPro" id="IPR018422">
    <property type="entry name" value="Cation/H_exchanger_CPA1"/>
</dbReference>
<feature type="transmembrane region" description="Helical" evidence="10">
    <location>
        <begin position="12"/>
        <end position="33"/>
    </location>
</feature>
<feature type="compositionally biased region" description="Basic residues" evidence="9">
    <location>
        <begin position="434"/>
        <end position="444"/>
    </location>
</feature>
<evidence type="ECO:0000313" key="13">
    <source>
        <dbReference type="Proteomes" id="UP000440578"/>
    </source>
</evidence>
<evidence type="ECO:0000256" key="9">
    <source>
        <dbReference type="SAM" id="MobiDB-lite"/>
    </source>
</evidence>
<evidence type="ECO:0000313" key="12">
    <source>
        <dbReference type="EMBL" id="KAF0304765.1"/>
    </source>
</evidence>
<name>A0A6A4WDN0_AMPAM</name>
<evidence type="ECO:0000256" key="8">
    <source>
        <dbReference type="ARBA" id="ARBA00023201"/>
    </source>
</evidence>
<accession>A0A6A4WDN0</accession>
<dbReference type="GO" id="GO:0005886">
    <property type="term" value="C:plasma membrane"/>
    <property type="evidence" value="ECO:0007669"/>
    <property type="project" value="TreeGrafter"/>
</dbReference>
<proteinExistence type="predicted"/>
<keyword evidence="8" id="KW-0739">Sodium transport</keyword>
<feature type="compositionally biased region" description="Polar residues" evidence="9">
    <location>
        <begin position="548"/>
        <end position="560"/>
    </location>
</feature>
<protein>
    <submittedName>
        <fullName evidence="12">Sodium/hydrogen exchanger 2</fullName>
    </submittedName>
</protein>
<dbReference type="PANTHER" id="PTHR10110:SF126">
    <property type="entry name" value="NA(+)_H(+) EXCHANGER PROTEIN 7"/>
    <property type="match status" value="1"/>
</dbReference>
<feature type="compositionally biased region" description="Polar residues" evidence="9">
    <location>
        <begin position="420"/>
        <end position="433"/>
    </location>
</feature>
<evidence type="ECO:0000256" key="6">
    <source>
        <dbReference type="ARBA" id="ARBA00023065"/>
    </source>
</evidence>
<comment type="caution">
    <text evidence="12">The sequence shown here is derived from an EMBL/GenBank/DDBJ whole genome shotgun (WGS) entry which is preliminary data.</text>
</comment>
<feature type="region of interest" description="Disordered" evidence="9">
    <location>
        <begin position="418"/>
        <end position="622"/>
    </location>
</feature>
<feature type="domain" description="Cation/H+ exchanger transmembrane" evidence="11">
    <location>
        <begin position="4"/>
        <end position="65"/>
    </location>
</feature>
<evidence type="ECO:0000256" key="2">
    <source>
        <dbReference type="ARBA" id="ARBA00022448"/>
    </source>
</evidence>
<feature type="compositionally biased region" description="Polar residues" evidence="9">
    <location>
        <begin position="485"/>
        <end position="494"/>
    </location>
</feature>
<keyword evidence="5" id="KW-0915">Sodium</keyword>
<dbReference type="GO" id="GO:0015386">
    <property type="term" value="F:potassium:proton antiporter activity"/>
    <property type="evidence" value="ECO:0007669"/>
    <property type="project" value="TreeGrafter"/>
</dbReference>
<organism evidence="12 13">
    <name type="scientific">Amphibalanus amphitrite</name>
    <name type="common">Striped barnacle</name>
    <name type="synonym">Balanus amphitrite</name>
    <dbReference type="NCBI Taxonomy" id="1232801"/>
    <lineage>
        <taxon>Eukaryota</taxon>
        <taxon>Metazoa</taxon>
        <taxon>Ecdysozoa</taxon>
        <taxon>Arthropoda</taxon>
        <taxon>Crustacea</taxon>
        <taxon>Multicrustacea</taxon>
        <taxon>Cirripedia</taxon>
        <taxon>Thoracica</taxon>
        <taxon>Thoracicalcarea</taxon>
        <taxon>Balanomorpha</taxon>
        <taxon>Balanoidea</taxon>
        <taxon>Balanidae</taxon>
        <taxon>Amphibalaninae</taxon>
        <taxon>Amphibalanus</taxon>
    </lineage>
</organism>
<keyword evidence="13" id="KW-1185">Reference proteome</keyword>
<evidence type="ECO:0000256" key="10">
    <source>
        <dbReference type="SAM" id="Phobius"/>
    </source>
</evidence>
<keyword evidence="6" id="KW-0406">Ion transport</keyword>
<feature type="region of interest" description="Disordered" evidence="9">
    <location>
        <begin position="242"/>
        <end position="302"/>
    </location>
</feature>
<feature type="compositionally biased region" description="Polar residues" evidence="9">
    <location>
        <begin position="454"/>
        <end position="466"/>
    </location>
</feature>
<keyword evidence="4 10" id="KW-1133">Transmembrane helix</keyword>
<gene>
    <name evidence="12" type="primary">Slc9a2_5</name>
    <name evidence="12" type="ORF">FJT64_002657</name>
</gene>
<dbReference type="EMBL" id="VIIS01000814">
    <property type="protein sequence ID" value="KAF0304765.1"/>
    <property type="molecule type" value="Genomic_DNA"/>
</dbReference>
<dbReference type="InterPro" id="IPR006153">
    <property type="entry name" value="Cation/H_exchanger_TM"/>
</dbReference>
<evidence type="ECO:0000256" key="5">
    <source>
        <dbReference type="ARBA" id="ARBA00023053"/>
    </source>
</evidence>
<dbReference type="OrthoDB" id="196264at2759"/>
<reference evidence="12 13" key="1">
    <citation type="submission" date="2019-07" db="EMBL/GenBank/DDBJ databases">
        <title>Draft genome assembly of a fouling barnacle, Amphibalanus amphitrite (Darwin, 1854): The first reference genome for Thecostraca.</title>
        <authorList>
            <person name="Kim W."/>
        </authorList>
    </citation>
    <scope>NUCLEOTIDE SEQUENCE [LARGE SCALE GENOMIC DNA]</scope>
    <source>
        <strain evidence="12">SNU_AA5</strain>
        <tissue evidence="12">Soma without cirri and trophi</tissue>
    </source>
</reference>
<dbReference type="GO" id="GO:0015385">
    <property type="term" value="F:sodium:proton antiporter activity"/>
    <property type="evidence" value="ECO:0007669"/>
    <property type="project" value="InterPro"/>
</dbReference>
<dbReference type="GO" id="GO:0098719">
    <property type="term" value="P:sodium ion import across plasma membrane"/>
    <property type="evidence" value="ECO:0007669"/>
    <property type="project" value="TreeGrafter"/>
</dbReference>
<dbReference type="PANTHER" id="PTHR10110">
    <property type="entry name" value="SODIUM/HYDROGEN EXCHANGER"/>
    <property type="match status" value="1"/>
</dbReference>
<evidence type="ECO:0000256" key="7">
    <source>
        <dbReference type="ARBA" id="ARBA00023136"/>
    </source>
</evidence>
<keyword evidence="2" id="KW-0813">Transport</keyword>
<dbReference type="Pfam" id="PF00999">
    <property type="entry name" value="Na_H_Exchanger"/>
    <property type="match status" value="1"/>
</dbReference>
<feature type="region of interest" description="Disordered" evidence="9">
    <location>
        <begin position="322"/>
        <end position="354"/>
    </location>
</feature>
<evidence type="ECO:0000256" key="1">
    <source>
        <dbReference type="ARBA" id="ARBA00004141"/>
    </source>
</evidence>
<feature type="transmembrane region" description="Helical" evidence="10">
    <location>
        <begin position="39"/>
        <end position="64"/>
    </location>
</feature>
<evidence type="ECO:0000256" key="4">
    <source>
        <dbReference type="ARBA" id="ARBA00022989"/>
    </source>
</evidence>
<dbReference type="AlphaFoldDB" id="A0A6A4WDN0"/>
<feature type="compositionally biased region" description="Basic and acidic residues" evidence="9">
    <location>
        <begin position="326"/>
        <end position="343"/>
    </location>
</feature>
<evidence type="ECO:0000259" key="11">
    <source>
        <dbReference type="Pfam" id="PF00999"/>
    </source>
</evidence>